<evidence type="ECO:0000313" key="3">
    <source>
        <dbReference type="EMBL" id="KAB1080212.1"/>
    </source>
</evidence>
<accession>A0A6L3T2F1</accession>
<feature type="signal peptide" evidence="2">
    <location>
        <begin position="1"/>
        <end position="19"/>
    </location>
</feature>
<protein>
    <submittedName>
        <fullName evidence="3">Uncharacterized protein</fullName>
    </submittedName>
</protein>
<evidence type="ECO:0000256" key="2">
    <source>
        <dbReference type="SAM" id="SignalP"/>
    </source>
</evidence>
<sequence length="92" mass="10367">MIVPKIFAMALAVAGVAFAAAPKQAEAAPIAVSTQVASPEAGATEAAYGSGHGRFVGHHRRHMRGHHHRMHRHHYRRGHHHHHHHRMHRHHR</sequence>
<evidence type="ECO:0000313" key="4">
    <source>
        <dbReference type="Proteomes" id="UP000474159"/>
    </source>
</evidence>
<feature type="chain" id="PRO_5027119463" evidence="2">
    <location>
        <begin position="20"/>
        <end position="92"/>
    </location>
</feature>
<organism evidence="3 4">
    <name type="scientific">Methylobacterium soli</name>
    <dbReference type="NCBI Taxonomy" id="553447"/>
    <lineage>
        <taxon>Bacteria</taxon>
        <taxon>Pseudomonadati</taxon>
        <taxon>Pseudomonadota</taxon>
        <taxon>Alphaproteobacteria</taxon>
        <taxon>Hyphomicrobiales</taxon>
        <taxon>Methylobacteriaceae</taxon>
        <taxon>Methylobacterium</taxon>
    </lineage>
</organism>
<evidence type="ECO:0000256" key="1">
    <source>
        <dbReference type="SAM" id="MobiDB-lite"/>
    </source>
</evidence>
<feature type="region of interest" description="Disordered" evidence="1">
    <location>
        <begin position="73"/>
        <end position="92"/>
    </location>
</feature>
<dbReference type="AlphaFoldDB" id="A0A6L3T2F1"/>
<keyword evidence="4" id="KW-1185">Reference proteome</keyword>
<name>A0A6L3T2F1_9HYPH</name>
<keyword evidence="2" id="KW-0732">Signal</keyword>
<dbReference type="EMBL" id="VZZK01000006">
    <property type="protein sequence ID" value="KAB1080212.1"/>
    <property type="molecule type" value="Genomic_DNA"/>
</dbReference>
<comment type="caution">
    <text evidence="3">The sequence shown here is derived from an EMBL/GenBank/DDBJ whole genome shotgun (WGS) entry which is preliminary data.</text>
</comment>
<proteinExistence type="predicted"/>
<dbReference type="Proteomes" id="UP000474159">
    <property type="component" value="Unassembled WGS sequence"/>
</dbReference>
<reference evidence="3 4" key="1">
    <citation type="submission" date="2019-09" db="EMBL/GenBank/DDBJ databases">
        <title>YIM 48816 draft genome.</title>
        <authorList>
            <person name="Jiang L."/>
        </authorList>
    </citation>
    <scope>NUCLEOTIDE SEQUENCE [LARGE SCALE GENOMIC DNA]</scope>
    <source>
        <strain evidence="3 4">YIM 48816</strain>
    </source>
</reference>
<gene>
    <name evidence="3" type="ORF">F6X53_07850</name>
</gene>